<organism evidence="1 2">
    <name type="scientific">Adineta steineri</name>
    <dbReference type="NCBI Taxonomy" id="433720"/>
    <lineage>
        <taxon>Eukaryota</taxon>
        <taxon>Metazoa</taxon>
        <taxon>Spiralia</taxon>
        <taxon>Gnathifera</taxon>
        <taxon>Rotifera</taxon>
        <taxon>Eurotatoria</taxon>
        <taxon>Bdelloidea</taxon>
        <taxon>Adinetida</taxon>
        <taxon>Adinetidae</taxon>
        <taxon>Adineta</taxon>
    </lineage>
</organism>
<name>A0A819ZRX0_9BILA</name>
<protein>
    <submittedName>
        <fullName evidence="1">Uncharacterized protein</fullName>
    </submittedName>
</protein>
<sequence length="79" mass="9309">FMMAGNNITRYWMMILVLGIIIVMAIDGRKALPKNDLDYAEVRENLRREVFKALMQARDESFIDEWVKKFKDLLNIGDN</sequence>
<evidence type="ECO:0000313" key="2">
    <source>
        <dbReference type="Proteomes" id="UP000663844"/>
    </source>
</evidence>
<dbReference type="Proteomes" id="UP000663844">
    <property type="component" value="Unassembled WGS sequence"/>
</dbReference>
<dbReference type="EMBL" id="CAJOAZ010008062">
    <property type="protein sequence ID" value="CAF4176548.1"/>
    <property type="molecule type" value="Genomic_DNA"/>
</dbReference>
<comment type="caution">
    <text evidence="1">The sequence shown here is derived from an EMBL/GenBank/DDBJ whole genome shotgun (WGS) entry which is preliminary data.</text>
</comment>
<dbReference type="AlphaFoldDB" id="A0A819ZRX0"/>
<feature type="non-terminal residue" evidence="1">
    <location>
        <position position="1"/>
    </location>
</feature>
<evidence type="ECO:0000313" key="1">
    <source>
        <dbReference type="EMBL" id="CAF4176548.1"/>
    </source>
</evidence>
<reference evidence="1" key="1">
    <citation type="submission" date="2021-02" db="EMBL/GenBank/DDBJ databases">
        <authorList>
            <person name="Nowell W R."/>
        </authorList>
    </citation>
    <scope>NUCLEOTIDE SEQUENCE</scope>
</reference>
<gene>
    <name evidence="1" type="ORF">OXD698_LOCUS39478</name>
</gene>
<accession>A0A819ZRX0</accession>
<proteinExistence type="predicted"/>